<dbReference type="InterPro" id="IPR050206">
    <property type="entry name" value="FtsK/SpoIIIE/SftA"/>
</dbReference>
<accession>A0A2G5PH84</accession>
<dbReference type="STRING" id="85968.GCA_900073015_01512"/>
<evidence type="ECO:0000259" key="7">
    <source>
        <dbReference type="PROSITE" id="PS50901"/>
    </source>
</evidence>
<dbReference type="EMBL" id="PDCN02000001">
    <property type="protein sequence ID" value="PIB77678.1"/>
    <property type="molecule type" value="Genomic_DNA"/>
</dbReference>
<keyword evidence="1" id="KW-0677">Repeat</keyword>
<keyword evidence="6" id="KW-0812">Transmembrane</keyword>
<feature type="binding site" evidence="4">
    <location>
        <begin position="379"/>
        <end position="386"/>
    </location>
    <ligand>
        <name>ATP</name>
        <dbReference type="ChEBI" id="CHEBI:30616"/>
    </ligand>
</feature>
<evidence type="ECO:0000256" key="3">
    <source>
        <dbReference type="ARBA" id="ARBA00022840"/>
    </source>
</evidence>
<feature type="transmembrane region" description="Helical" evidence="6">
    <location>
        <begin position="54"/>
        <end position="74"/>
    </location>
</feature>
<dbReference type="OrthoDB" id="9807790at2"/>
<dbReference type="InterPro" id="IPR002543">
    <property type="entry name" value="FtsK_dom"/>
</dbReference>
<evidence type="ECO:0000256" key="5">
    <source>
        <dbReference type="SAM" id="MobiDB-lite"/>
    </source>
</evidence>
<dbReference type="GO" id="GO:0005524">
    <property type="term" value="F:ATP binding"/>
    <property type="evidence" value="ECO:0007669"/>
    <property type="project" value="UniProtKB-UniRule"/>
</dbReference>
<dbReference type="Gene3D" id="3.40.50.300">
    <property type="entry name" value="P-loop containing nucleotide triphosphate hydrolases"/>
    <property type="match status" value="4"/>
</dbReference>
<sequence>MTAPGVIEAPPAPPAAARIGLGMRLLPLLLIVGSGAAVLVMVGSGSPTARNPLIWLLPISMAGSAFVGLAGAGGQRRRDLDDQRRRYLSRLANTHRQLGETDAAQRDQLLTEHPDPRTLWRPAPAARAGEPGVLRARIGIGAAPPDTPVTIAPADPDADPVLAQAAADVAHAHREVPDAPVTVALRGSTVLGVHGDPEDARALLRAMLCGLVAGRHGGELSITAVVTEATAAHWDWLKWLPQARPPALACAAAAAAAHPGPGLLVRVVDVPGAPAPEPADGVCALRLGDTTADPGITVTPQQVRVDGLGPVLQARPDLLGPAAAAAAARGLAAAARHDGPDPAGALRVPLGRDTSGNSVFLDIKEAAHGGMGPHGLCVGATGSGKSELLRTVALGMIAGHRPDELNLALIDFKGGATFLGLAGANHVAAVITNLAQEAHLVDRMAEALTGEINRRQQLLRVSGNFASLAEYHAARRAGAALAPLPTLFLIIDEFSELLVQHPEFAEVFAAIGRVGRSLGMHLLLATQRLDEGRLRGLESHLSYRICLKTLSAGESHTVLGSPQAYQLPNTPGAAYLKAGAADPVRFHSDYVGAPASPTPPPVDRPQPFGPQPAATEPVTRTRIEATLDAVAGLGEPAHQIWLPPLRTPPQLAELGSPRRRGLTVAIGLVDRVAEQRHGAWELDLTGARGNVAVVGGSRSGKSTALRTLIAALALGNDPGAVRFCCLDLGGALADLAELPCVGAVAGRGDPDLVRRVVRHVEAEIARREQRPAPDALMLVVDGWSTLRAEFDDLEPAIAAIAGSGLAHGVHVLLAAARWAELRPALKDHLGARIELRLGDPLDSEIDRNRARAVPADRPGAGLSPDGLPALLAAPTPVADLAADLRARAPGYRAKPVPVLPDRLGVADLPDPRGLWTPIGVLDDDELSPAAIDFGRQSHLLILGDAGAGKTAALRLLCGRLAVPGHRFALIDPRRTLTGALPGALRIALPELVGELRGGAPQTSRTLVVIDDLDLCAGAPELAELAELLPRAADFGLHVLAARRMAGAARGMWEPFPAALRDADPVGLQLSGNPEEPALLGRARPRRLPPGRGTLVTRDHGEQLAQLAWSTP</sequence>
<dbReference type="Proteomes" id="UP000230551">
    <property type="component" value="Unassembled WGS sequence"/>
</dbReference>
<dbReference type="GO" id="GO:0003677">
    <property type="term" value="F:DNA binding"/>
    <property type="evidence" value="ECO:0007669"/>
    <property type="project" value="InterPro"/>
</dbReference>
<dbReference type="PROSITE" id="PS50901">
    <property type="entry name" value="FTSK"/>
    <property type="match status" value="2"/>
</dbReference>
<keyword evidence="6" id="KW-1133">Transmembrane helix</keyword>
<dbReference type="CDD" id="cd00009">
    <property type="entry name" value="AAA"/>
    <property type="match status" value="1"/>
</dbReference>
<feature type="transmembrane region" description="Helical" evidence="6">
    <location>
        <begin position="25"/>
        <end position="42"/>
    </location>
</feature>
<name>A0A2G5PH84_9MYCO</name>
<feature type="region of interest" description="Disordered" evidence="5">
    <location>
        <begin position="593"/>
        <end position="616"/>
    </location>
</feature>
<dbReference type="RefSeq" id="WP_090588161.1">
    <property type="nucleotide sequence ID" value="NZ_CP104302.1"/>
</dbReference>
<keyword evidence="6" id="KW-0472">Membrane</keyword>
<keyword evidence="9" id="KW-1185">Reference proteome</keyword>
<reference evidence="8 9" key="1">
    <citation type="journal article" date="2017" name="Infect. Genet. Evol.">
        <title>The new phylogeny of the genus Mycobacterium: The old and the news.</title>
        <authorList>
            <person name="Tortoli E."/>
            <person name="Fedrizzi T."/>
            <person name="Meehan C.J."/>
            <person name="Trovato A."/>
            <person name="Grottola A."/>
            <person name="Giacobazzi E."/>
            <person name="Serpini G.F."/>
            <person name="Tagliazucchi S."/>
            <person name="Fabio A."/>
            <person name="Bettua C."/>
            <person name="Bertorelli R."/>
            <person name="Frascaro F."/>
            <person name="De Sanctis V."/>
            <person name="Pecorari M."/>
            <person name="Jousson O."/>
            <person name="Segata N."/>
            <person name="Cirillo D.M."/>
        </authorList>
    </citation>
    <scope>NUCLEOTIDE SEQUENCE [LARGE SCALE GENOMIC DNA]</scope>
    <source>
        <strain evidence="8 9">CIP1034565</strain>
    </source>
</reference>
<organism evidence="8 9">
    <name type="scientific">Mycolicibacterium brumae</name>
    <dbReference type="NCBI Taxonomy" id="85968"/>
    <lineage>
        <taxon>Bacteria</taxon>
        <taxon>Bacillati</taxon>
        <taxon>Actinomycetota</taxon>
        <taxon>Actinomycetes</taxon>
        <taxon>Mycobacteriales</taxon>
        <taxon>Mycobacteriaceae</taxon>
        <taxon>Mycolicibacterium</taxon>
    </lineage>
</organism>
<feature type="domain" description="FtsK" evidence="7">
    <location>
        <begin position="356"/>
        <end position="556"/>
    </location>
</feature>
<evidence type="ECO:0000256" key="6">
    <source>
        <dbReference type="SAM" id="Phobius"/>
    </source>
</evidence>
<keyword evidence="3 4" id="KW-0067">ATP-binding</keyword>
<evidence type="ECO:0000313" key="8">
    <source>
        <dbReference type="EMBL" id="PIB77678.1"/>
    </source>
</evidence>
<dbReference type="Pfam" id="PF01580">
    <property type="entry name" value="FtsK_SpoIIIE"/>
    <property type="match status" value="2"/>
</dbReference>
<dbReference type="InterPro" id="IPR003593">
    <property type="entry name" value="AAA+_ATPase"/>
</dbReference>
<dbReference type="SUPFAM" id="SSF52540">
    <property type="entry name" value="P-loop containing nucleoside triphosphate hydrolases"/>
    <property type="match status" value="3"/>
</dbReference>
<dbReference type="AlphaFoldDB" id="A0A2G5PH84"/>
<feature type="binding site" evidence="4">
    <location>
        <begin position="695"/>
        <end position="702"/>
    </location>
    <ligand>
        <name>ATP</name>
        <dbReference type="ChEBI" id="CHEBI:30616"/>
    </ligand>
</feature>
<dbReference type="PANTHER" id="PTHR22683:SF1">
    <property type="entry name" value="TYPE VII SECRETION SYSTEM PROTEIN ESSC"/>
    <property type="match status" value="1"/>
</dbReference>
<dbReference type="SMART" id="SM00382">
    <property type="entry name" value="AAA"/>
    <property type="match status" value="3"/>
</dbReference>
<gene>
    <name evidence="8" type="primary">eccCb</name>
    <name evidence="8" type="ORF">CQY22_001675</name>
</gene>
<evidence type="ECO:0000256" key="1">
    <source>
        <dbReference type="ARBA" id="ARBA00022737"/>
    </source>
</evidence>
<feature type="domain" description="FtsK" evidence="7">
    <location>
        <begin position="677"/>
        <end position="844"/>
    </location>
</feature>
<protein>
    <submittedName>
        <fullName evidence="8">Type VII secretion protein EccCb</fullName>
    </submittedName>
</protein>
<evidence type="ECO:0000256" key="2">
    <source>
        <dbReference type="ARBA" id="ARBA00022741"/>
    </source>
</evidence>
<dbReference type="NCBIfam" id="TIGR03925">
    <property type="entry name" value="T7SS_EccC_b"/>
    <property type="match status" value="1"/>
</dbReference>
<dbReference type="InterPro" id="IPR023837">
    <property type="entry name" value="EccCb-like_Actinobacteria"/>
</dbReference>
<comment type="caution">
    <text evidence="8">The sequence shown here is derived from an EMBL/GenBank/DDBJ whole genome shotgun (WGS) entry which is preliminary data.</text>
</comment>
<feature type="compositionally biased region" description="Pro residues" evidence="5">
    <location>
        <begin position="596"/>
        <end position="610"/>
    </location>
</feature>
<dbReference type="InterPro" id="IPR027417">
    <property type="entry name" value="P-loop_NTPase"/>
</dbReference>
<keyword evidence="2 4" id="KW-0547">Nucleotide-binding</keyword>
<evidence type="ECO:0000256" key="4">
    <source>
        <dbReference type="PROSITE-ProRule" id="PRU00289"/>
    </source>
</evidence>
<dbReference type="PANTHER" id="PTHR22683">
    <property type="entry name" value="SPORULATION PROTEIN RELATED"/>
    <property type="match status" value="1"/>
</dbReference>
<proteinExistence type="predicted"/>
<evidence type="ECO:0000313" key="9">
    <source>
        <dbReference type="Proteomes" id="UP000230551"/>
    </source>
</evidence>